<organism evidence="13 14">
    <name type="scientific">Pseudomonas lutea</name>
    <dbReference type="NCBI Taxonomy" id="243924"/>
    <lineage>
        <taxon>Bacteria</taxon>
        <taxon>Pseudomonadati</taxon>
        <taxon>Pseudomonadota</taxon>
        <taxon>Gammaproteobacteria</taxon>
        <taxon>Pseudomonadales</taxon>
        <taxon>Pseudomonadaceae</taxon>
        <taxon>Pseudomonas</taxon>
    </lineage>
</organism>
<evidence type="ECO:0000313" key="13">
    <source>
        <dbReference type="EMBL" id="KGF64789.1"/>
    </source>
</evidence>
<accession>A0A9X0EFG9</accession>
<dbReference type="Gene3D" id="1.10.8.60">
    <property type="match status" value="1"/>
</dbReference>
<dbReference type="GO" id="GO:0000160">
    <property type="term" value="P:phosphorelay signal transduction system"/>
    <property type="evidence" value="ECO:0007669"/>
    <property type="project" value="UniProtKB-KW"/>
</dbReference>
<evidence type="ECO:0000259" key="12">
    <source>
        <dbReference type="PROSITE" id="PS50045"/>
    </source>
</evidence>
<keyword evidence="11" id="KW-0804">Transcription</keyword>
<evidence type="ECO:0000256" key="9">
    <source>
        <dbReference type="ARBA" id="ARBA00023125"/>
    </source>
</evidence>
<keyword evidence="5" id="KW-0547">Nucleotide-binding</keyword>
<evidence type="ECO:0000256" key="10">
    <source>
        <dbReference type="ARBA" id="ARBA00023159"/>
    </source>
</evidence>
<dbReference type="SUPFAM" id="SSF55781">
    <property type="entry name" value="GAF domain-like"/>
    <property type="match status" value="1"/>
</dbReference>
<gene>
    <name evidence="13" type="ORF">LT42_02075</name>
</gene>
<comment type="subcellular location">
    <subcellularLocation>
        <location evidence="1">Cytoplasm</location>
    </subcellularLocation>
</comment>
<dbReference type="PROSITE" id="PS50045">
    <property type="entry name" value="SIGMA54_INTERACT_4"/>
    <property type="match status" value="1"/>
</dbReference>
<sequence length="505" mass="55102">MFSQVPQALAYAEALLEEFGSLARAVDETSLLSGLVSGLAKLSGCELAQLYSVDATEDRLFMAAECLDGSLQPREAPSLSADGSGEQLLSFALRQDRVVCFSDLANSLHETRFLPPRDTAWQSLLCIPITGRPGTVHGLLVCASSRTLELRGFADSLARLGGFVLGQLQLLQRTRLPANGSPPRRVCLPSVSAYGLMGKSPAIRQTGSMIGKVLQSSYTVLLRGETGTGKEVVARAIHDCGPRRSQAFIVQNCAALPESLLESELFGYCKGAFTGALRNRPGLFDAANGGTLLLDEVGDMPLSVQAKLLRVLQEGEVRPLGSNDTHKVDVRIVAATHRDLSLMVREGTFREDLYYRLMQFPIELPPLRERGEDIIELARHFADQACASLQRHALSWSDAALDQLCGYAFPGNVRELKGLVERAVLLCEGGELLAEHFGLTRAPVADDTHLNLRERLEHIERGLLLDCLRKNRGNQSLSARKLGLPRRTLLYRLARLNINPGDVNA</sequence>
<keyword evidence="6" id="KW-0067">ATP-binding</keyword>
<dbReference type="InterPro" id="IPR027417">
    <property type="entry name" value="P-loop_NTPase"/>
</dbReference>
<keyword evidence="4" id="KW-0597">Phosphoprotein</keyword>
<name>A0A9X0EFG9_9PSED</name>
<dbReference type="GO" id="GO:0005524">
    <property type="term" value="F:ATP binding"/>
    <property type="evidence" value="ECO:0007669"/>
    <property type="project" value="UniProtKB-KW"/>
</dbReference>
<dbReference type="InterPro" id="IPR003593">
    <property type="entry name" value="AAA+_ATPase"/>
</dbReference>
<dbReference type="Pfam" id="PF02954">
    <property type="entry name" value="HTH_8"/>
    <property type="match status" value="1"/>
</dbReference>
<dbReference type="SMART" id="SM00382">
    <property type="entry name" value="AAA"/>
    <property type="match status" value="1"/>
</dbReference>
<dbReference type="CDD" id="cd00009">
    <property type="entry name" value="AAA"/>
    <property type="match status" value="1"/>
</dbReference>
<dbReference type="InterPro" id="IPR029016">
    <property type="entry name" value="GAF-like_dom_sf"/>
</dbReference>
<evidence type="ECO:0000256" key="4">
    <source>
        <dbReference type="ARBA" id="ARBA00022553"/>
    </source>
</evidence>
<keyword evidence="10" id="KW-0010">Activator</keyword>
<evidence type="ECO:0000256" key="6">
    <source>
        <dbReference type="ARBA" id="ARBA00022840"/>
    </source>
</evidence>
<dbReference type="RefSeq" id="WP_037009494.1">
    <property type="nucleotide sequence ID" value="NZ_JRMB01000001.1"/>
</dbReference>
<comment type="caution">
    <text evidence="13">The sequence shown here is derived from an EMBL/GenBank/DDBJ whole genome shotgun (WGS) entry which is preliminary data.</text>
</comment>
<dbReference type="Gene3D" id="1.10.10.60">
    <property type="entry name" value="Homeodomain-like"/>
    <property type="match status" value="1"/>
</dbReference>
<dbReference type="Gene3D" id="3.40.50.300">
    <property type="entry name" value="P-loop containing nucleotide triphosphate hydrolases"/>
    <property type="match status" value="1"/>
</dbReference>
<dbReference type="InterPro" id="IPR025943">
    <property type="entry name" value="Sigma_54_int_dom_ATP-bd_2"/>
</dbReference>
<evidence type="ECO:0000256" key="1">
    <source>
        <dbReference type="ARBA" id="ARBA00004496"/>
    </source>
</evidence>
<feature type="domain" description="Sigma-54 factor interaction" evidence="12">
    <location>
        <begin position="196"/>
        <end position="425"/>
    </location>
</feature>
<dbReference type="EMBL" id="JRMB01000001">
    <property type="protein sequence ID" value="KGF64789.1"/>
    <property type="molecule type" value="Genomic_DNA"/>
</dbReference>
<evidence type="ECO:0000256" key="5">
    <source>
        <dbReference type="ARBA" id="ARBA00022741"/>
    </source>
</evidence>
<proteinExistence type="predicted"/>
<dbReference type="InterPro" id="IPR058031">
    <property type="entry name" value="AAA_lid_NorR"/>
</dbReference>
<dbReference type="FunFam" id="3.40.50.300:FF:000006">
    <property type="entry name" value="DNA-binding transcriptional regulator NtrC"/>
    <property type="match status" value="1"/>
</dbReference>
<dbReference type="Pfam" id="PF25601">
    <property type="entry name" value="AAA_lid_14"/>
    <property type="match status" value="1"/>
</dbReference>
<evidence type="ECO:0000256" key="8">
    <source>
        <dbReference type="ARBA" id="ARBA00023015"/>
    </source>
</evidence>
<keyword evidence="2" id="KW-0963">Cytoplasm</keyword>
<evidence type="ECO:0000256" key="11">
    <source>
        <dbReference type="ARBA" id="ARBA00023163"/>
    </source>
</evidence>
<evidence type="ECO:0000256" key="7">
    <source>
        <dbReference type="ARBA" id="ARBA00023012"/>
    </source>
</evidence>
<protein>
    <submittedName>
        <fullName evidence="13">Fis family transcriptional regulator</fullName>
    </submittedName>
</protein>
<dbReference type="Gene3D" id="3.30.450.40">
    <property type="match status" value="1"/>
</dbReference>
<keyword evidence="9" id="KW-0238">DNA-binding</keyword>
<dbReference type="InterPro" id="IPR002197">
    <property type="entry name" value="HTH_Fis"/>
</dbReference>
<dbReference type="InterPro" id="IPR009057">
    <property type="entry name" value="Homeodomain-like_sf"/>
</dbReference>
<evidence type="ECO:0000256" key="2">
    <source>
        <dbReference type="ARBA" id="ARBA00022490"/>
    </source>
</evidence>
<keyword evidence="7" id="KW-0902">Two-component regulatory system</keyword>
<dbReference type="SUPFAM" id="SSF52540">
    <property type="entry name" value="P-loop containing nucleoside triphosphate hydrolases"/>
    <property type="match status" value="1"/>
</dbReference>
<dbReference type="Pfam" id="PF00158">
    <property type="entry name" value="Sigma54_activat"/>
    <property type="match status" value="1"/>
</dbReference>
<evidence type="ECO:0000256" key="3">
    <source>
        <dbReference type="ARBA" id="ARBA00022491"/>
    </source>
</evidence>
<keyword evidence="8" id="KW-0805">Transcription regulation</keyword>
<dbReference type="OrthoDB" id="9804019at2"/>
<dbReference type="SUPFAM" id="SSF46689">
    <property type="entry name" value="Homeodomain-like"/>
    <property type="match status" value="1"/>
</dbReference>
<reference evidence="13 14" key="1">
    <citation type="submission" date="2014-09" db="EMBL/GenBank/DDBJ databases">
        <title>Genome sequence of Pseudomonas lutea strain DSM 17257T.</title>
        <authorList>
            <person name="Kwak Y."/>
            <person name="Shin J.-H."/>
        </authorList>
    </citation>
    <scope>NUCLEOTIDE SEQUENCE [LARGE SCALE GENOMIC DNA]</scope>
    <source>
        <strain evidence="13 14">DSM 17257</strain>
    </source>
</reference>
<dbReference type="PRINTS" id="PR01590">
    <property type="entry name" value="HTHFIS"/>
</dbReference>
<evidence type="ECO:0000313" key="14">
    <source>
        <dbReference type="Proteomes" id="UP000029719"/>
    </source>
</evidence>
<dbReference type="PANTHER" id="PTHR32071">
    <property type="entry name" value="TRANSCRIPTIONAL REGULATORY PROTEIN"/>
    <property type="match status" value="1"/>
</dbReference>
<dbReference type="GO" id="GO:0005737">
    <property type="term" value="C:cytoplasm"/>
    <property type="evidence" value="ECO:0007669"/>
    <property type="project" value="UniProtKB-SubCell"/>
</dbReference>
<dbReference type="AlphaFoldDB" id="A0A9X0EFG9"/>
<dbReference type="PROSITE" id="PS00676">
    <property type="entry name" value="SIGMA54_INTERACT_2"/>
    <property type="match status" value="1"/>
</dbReference>
<dbReference type="Proteomes" id="UP000029719">
    <property type="component" value="Unassembled WGS sequence"/>
</dbReference>
<dbReference type="InterPro" id="IPR002078">
    <property type="entry name" value="Sigma_54_int"/>
</dbReference>
<dbReference type="InterPro" id="IPR025662">
    <property type="entry name" value="Sigma_54_int_dom_ATP-bd_1"/>
</dbReference>
<keyword evidence="3" id="KW-0678">Repressor</keyword>
<dbReference type="PANTHER" id="PTHR32071:SF95">
    <property type="entry name" value="DNA-BINDING TRANSCRIPTIONAL REGULATOR NTRC"/>
    <property type="match status" value="1"/>
</dbReference>
<dbReference type="GO" id="GO:0006355">
    <property type="term" value="P:regulation of DNA-templated transcription"/>
    <property type="evidence" value="ECO:0007669"/>
    <property type="project" value="InterPro"/>
</dbReference>
<dbReference type="GO" id="GO:0043565">
    <property type="term" value="F:sequence-specific DNA binding"/>
    <property type="evidence" value="ECO:0007669"/>
    <property type="project" value="InterPro"/>
</dbReference>
<dbReference type="PROSITE" id="PS00675">
    <property type="entry name" value="SIGMA54_INTERACT_1"/>
    <property type="match status" value="1"/>
</dbReference>